<gene>
    <name evidence="2" type="ORF">AYI68_g2105</name>
</gene>
<organism evidence="2 3">
    <name type="scientific">Smittium mucronatum</name>
    <dbReference type="NCBI Taxonomy" id="133383"/>
    <lineage>
        <taxon>Eukaryota</taxon>
        <taxon>Fungi</taxon>
        <taxon>Fungi incertae sedis</taxon>
        <taxon>Zoopagomycota</taxon>
        <taxon>Kickxellomycotina</taxon>
        <taxon>Harpellomycetes</taxon>
        <taxon>Harpellales</taxon>
        <taxon>Legeriomycetaceae</taxon>
        <taxon>Smittium</taxon>
    </lineage>
</organism>
<dbReference type="EMBL" id="LSSL01000767">
    <property type="protein sequence ID" value="OLY83746.1"/>
    <property type="molecule type" value="Genomic_DNA"/>
</dbReference>
<reference evidence="2 3" key="1">
    <citation type="journal article" date="2016" name="Mol. Biol. Evol.">
        <title>Genome-Wide Survey of Gut Fungi (Harpellales) Reveals the First Horizontally Transferred Ubiquitin Gene from a Mosquito Host.</title>
        <authorList>
            <person name="Wang Y."/>
            <person name="White M.M."/>
            <person name="Kvist S."/>
            <person name="Moncalvo J.M."/>
        </authorList>
    </citation>
    <scope>NUCLEOTIDE SEQUENCE [LARGE SCALE GENOMIC DNA]</scope>
    <source>
        <strain evidence="2 3">ALG-7-W6</strain>
    </source>
</reference>
<dbReference type="Proteomes" id="UP000187455">
    <property type="component" value="Unassembled WGS sequence"/>
</dbReference>
<sequence length="21" mass="2288">MRSTINDDDSTISVASSFRGE</sequence>
<protein>
    <submittedName>
        <fullName evidence="2">Uncharacterized protein</fullName>
    </submittedName>
</protein>
<accession>A0A1R0H3N2</accession>
<dbReference type="AlphaFoldDB" id="A0A1R0H3N2"/>
<feature type="compositionally biased region" description="Polar residues" evidence="1">
    <location>
        <begin position="11"/>
        <end position="21"/>
    </location>
</feature>
<comment type="caution">
    <text evidence="2">The sequence shown here is derived from an EMBL/GenBank/DDBJ whole genome shotgun (WGS) entry which is preliminary data.</text>
</comment>
<evidence type="ECO:0000256" key="1">
    <source>
        <dbReference type="SAM" id="MobiDB-lite"/>
    </source>
</evidence>
<feature type="region of interest" description="Disordered" evidence="1">
    <location>
        <begin position="1"/>
        <end position="21"/>
    </location>
</feature>
<evidence type="ECO:0000313" key="3">
    <source>
        <dbReference type="Proteomes" id="UP000187455"/>
    </source>
</evidence>
<evidence type="ECO:0000313" key="2">
    <source>
        <dbReference type="EMBL" id="OLY83746.1"/>
    </source>
</evidence>
<feature type="compositionally biased region" description="Acidic residues" evidence="1">
    <location>
        <begin position="1"/>
        <end position="10"/>
    </location>
</feature>
<keyword evidence="3" id="KW-1185">Reference proteome</keyword>
<name>A0A1R0H3N2_9FUNG</name>
<proteinExistence type="predicted"/>
<feature type="non-terminal residue" evidence="2">
    <location>
        <position position="21"/>
    </location>
</feature>